<dbReference type="Proteomes" id="UP000194003">
    <property type="component" value="Unassembled WGS sequence"/>
</dbReference>
<reference evidence="2 3" key="1">
    <citation type="journal article" date="2016" name="BMC Genomics">
        <title>Combined genomic and structural analyses of a cultured magnetotactic bacterium reveals its niche adaptation to a dynamic environment.</title>
        <authorList>
            <person name="Araujo A.C."/>
            <person name="Morillo V."/>
            <person name="Cypriano J."/>
            <person name="Teixeira L.C."/>
            <person name="Leao P."/>
            <person name="Lyra S."/>
            <person name="Almeida L.G."/>
            <person name="Bazylinski D.A."/>
            <person name="Vasconcellos A.T."/>
            <person name="Abreu F."/>
            <person name="Lins U."/>
        </authorList>
    </citation>
    <scope>NUCLEOTIDE SEQUENCE [LARGE SCALE GENOMIC DNA]</scope>
    <source>
        <strain evidence="2 3">IT-1</strain>
    </source>
</reference>
<evidence type="ECO:0000313" key="3">
    <source>
        <dbReference type="Proteomes" id="UP000194003"/>
    </source>
</evidence>
<evidence type="ECO:0000313" key="2">
    <source>
        <dbReference type="EMBL" id="OSM02483.1"/>
    </source>
</evidence>
<evidence type="ECO:0008006" key="4">
    <source>
        <dbReference type="Google" id="ProtNLM"/>
    </source>
</evidence>
<name>A0A1Y2K3B3_9PROT</name>
<sequence length="507" mass="57951">MLEARAQQMKQDGRLDFTRVGLAREVRRALSETAPAPKPTDRATRKQTRLDSFSLLEHKLDKLLELAYPKPPQATLHRLPQDAVLTVDGLIFWDKQCGLAVGDLIELQAALFPDAPVLLRTYARVAQIQLGENGLNGVTCLYEQHPNYNRKPQLQAEEPEEELVEEVVDEVEEVKQAAPAAYVPPPPPPPPKPIDDDGANRRQAFRVNDEIPFLWRVVTQQELDEAGDHLSATREILPSRIERDYLSALEMISELRTTVRKAHPKADKNTEWFCHQLKARFQRANLADEVALHMRLLNHLGNVLREFAKLGVPCNRPTQIFQILRRQLEAQNKQSVLRRNPAADKKAVEEGIALKKRIEKEIAKGMELLDPKEMLLGAKLQQFSNDLEELGSVNEDYPSPEDDSLSELITYPVNLSANGVAFRTRKHELHKGMYVEMLLKLNPDGREWRQHRCYGKVVMIKGPDSSHRMRVASMILVQTTQFQEQLYQHIVRKQREQLSDRVEVAGY</sequence>
<organism evidence="2 3">
    <name type="scientific">Magnetofaba australis IT-1</name>
    <dbReference type="NCBI Taxonomy" id="1434232"/>
    <lineage>
        <taxon>Bacteria</taxon>
        <taxon>Pseudomonadati</taxon>
        <taxon>Pseudomonadota</taxon>
        <taxon>Magnetococcia</taxon>
        <taxon>Magnetococcales</taxon>
        <taxon>Magnetococcaceae</taxon>
        <taxon>Magnetofaba</taxon>
    </lineage>
</organism>
<feature type="compositionally biased region" description="Pro residues" evidence="1">
    <location>
        <begin position="182"/>
        <end position="192"/>
    </location>
</feature>
<comment type="caution">
    <text evidence="2">The sequence shown here is derived from an EMBL/GenBank/DDBJ whole genome shotgun (WGS) entry which is preliminary data.</text>
</comment>
<accession>A0A1Y2K3B3</accession>
<protein>
    <recommendedName>
        <fullName evidence="4">PilZ domain-containing protein</fullName>
    </recommendedName>
</protein>
<evidence type="ECO:0000256" key="1">
    <source>
        <dbReference type="SAM" id="MobiDB-lite"/>
    </source>
</evidence>
<proteinExistence type="predicted"/>
<feature type="region of interest" description="Disordered" evidence="1">
    <location>
        <begin position="177"/>
        <end position="199"/>
    </location>
</feature>
<dbReference type="EMBL" id="LVJN01000020">
    <property type="protein sequence ID" value="OSM02483.1"/>
    <property type="molecule type" value="Genomic_DNA"/>
</dbReference>
<gene>
    <name evidence="2" type="ORF">MAIT1_02629</name>
</gene>
<keyword evidence="3" id="KW-1185">Reference proteome</keyword>
<dbReference type="AlphaFoldDB" id="A0A1Y2K3B3"/>